<dbReference type="InterPro" id="IPR041698">
    <property type="entry name" value="Methyltransf_25"/>
</dbReference>
<comment type="caution">
    <text evidence="5">The sequence shown here is derived from an EMBL/GenBank/DDBJ whole genome shotgun (WGS) entry which is preliminary data.</text>
</comment>
<keyword evidence="3" id="KW-0949">S-adenosyl-L-methionine</keyword>
<dbReference type="Proteomes" id="UP000712673">
    <property type="component" value="Unassembled WGS sequence"/>
</dbReference>
<dbReference type="CDD" id="cd02440">
    <property type="entry name" value="AdoMet_MTases"/>
    <property type="match status" value="1"/>
</dbReference>
<feature type="domain" description="Methyltransferase" evidence="4">
    <location>
        <begin position="112"/>
        <end position="206"/>
    </location>
</feature>
<dbReference type="GO" id="GO:0032259">
    <property type="term" value="P:methylation"/>
    <property type="evidence" value="ECO:0007669"/>
    <property type="project" value="UniProtKB-KW"/>
</dbReference>
<keyword evidence="2" id="KW-0808">Transferase</keyword>
<keyword evidence="1 5" id="KW-0489">Methyltransferase</keyword>
<dbReference type="Pfam" id="PF13649">
    <property type="entry name" value="Methyltransf_25"/>
    <property type="match status" value="1"/>
</dbReference>
<name>A0A937VXY7_UNCTE</name>
<dbReference type="PANTHER" id="PTHR43464">
    <property type="entry name" value="METHYLTRANSFERASE"/>
    <property type="match status" value="1"/>
</dbReference>
<dbReference type="GO" id="GO:0008168">
    <property type="term" value="F:methyltransferase activity"/>
    <property type="evidence" value="ECO:0007669"/>
    <property type="project" value="UniProtKB-KW"/>
</dbReference>
<reference evidence="5" key="1">
    <citation type="submission" date="2019-03" db="EMBL/GenBank/DDBJ databases">
        <title>Lake Tanganyika Metagenome-Assembled Genomes (MAGs).</title>
        <authorList>
            <person name="Tran P."/>
        </authorList>
    </citation>
    <scope>NUCLEOTIDE SEQUENCE</scope>
    <source>
        <strain evidence="5">K_DeepCast_65m_m2_066</strain>
    </source>
</reference>
<protein>
    <submittedName>
        <fullName evidence="5">Class I SAM-dependent methyltransferase</fullName>
    </submittedName>
</protein>
<proteinExistence type="predicted"/>
<evidence type="ECO:0000313" key="6">
    <source>
        <dbReference type="Proteomes" id="UP000712673"/>
    </source>
</evidence>
<evidence type="ECO:0000256" key="2">
    <source>
        <dbReference type="ARBA" id="ARBA00022679"/>
    </source>
</evidence>
<dbReference type="Gene3D" id="3.40.50.150">
    <property type="entry name" value="Vaccinia Virus protein VP39"/>
    <property type="match status" value="1"/>
</dbReference>
<evidence type="ECO:0000256" key="1">
    <source>
        <dbReference type="ARBA" id="ARBA00022603"/>
    </source>
</evidence>
<dbReference type="InterPro" id="IPR029063">
    <property type="entry name" value="SAM-dependent_MTases_sf"/>
</dbReference>
<organism evidence="5 6">
    <name type="scientific">Tectimicrobiota bacterium</name>
    <dbReference type="NCBI Taxonomy" id="2528274"/>
    <lineage>
        <taxon>Bacteria</taxon>
        <taxon>Pseudomonadati</taxon>
        <taxon>Nitrospinota/Tectimicrobiota group</taxon>
        <taxon>Candidatus Tectimicrobiota</taxon>
    </lineage>
</organism>
<dbReference type="EMBL" id="VGLS01000034">
    <property type="protein sequence ID" value="MBM3222593.1"/>
    <property type="molecule type" value="Genomic_DNA"/>
</dbReference>
<evidence type="ECO:0000259" key="4">
    <source>
        <dbReference type="Pfam" id="PF13649"/>
    </source>
</evidence>
<dbReference type="PANTHER" id="PTHR43464:SF19">
    <property type="entry name" value="UBIQUINONE BIOSYNTHESIS O-METHYLTRANSFERASE, MITOCHONDRIAL"/>
    <property type="match status" value="1"/>
</dbReference>
<dbReference type="AlphaFoldDB" id="A0A937VXY7"/>
<dbReference type="SUPFAM" id="SSF53335">
    <property type="entry name" value="S-adenosyl-L-methionine-dependent methyltransferases"/>
    <property type="match status" value="1"/>
</dbReference>
<evidence type="ECO:0000256" key="3">
    <source>
        <dbReference type="ARBA" id="ARBA00022691"/>
    </source>
</evidence>
<gene>
    <name evidence="5" type="ORF">FJZ47_02145</name>
</gene>
<accession>A0A937VXY7</accession>
<evidence type="ECO:0000313" key="5">
    <source>
        <dbReference type="EMBL" id="MBM3222593.1"/>
    </source>
</evidence>
<sequence>MSSTCPGFTTSFTEAAWSRTRAVVRSRLSTAAGAIETSEPMTDTTHPLLRGLQMIAHRTPRPQPFLDVGSLPWDDQAFSRHFLRTATRSQRYTKREMTLLESCGLLQPGRHILDIACGGGRHSLAMARRGAQVTGIDLGPAAIATARQRAHKAGLPVTFVQGDVRHMTYDAAFDAVTFIFGCFTEMPRQDAEAVLRRISRSLRPGGMFVLDVYAPEFFASLDGEQEWWVGQDFIAGRFPQLVLTEYFYYDHEKTYARRDFICDARTGAVQTFGVSGQSYDLPELCAMLETTGLRPTMVYGSWRGEEVTADSTMYIVLAEKAP</sequence>